<dbReference type="Pfam" id="PF07690">
    <property type="entry name" value="MFS_1"/>
    <property type="match status" value="1"/>
</dbReference>
<feature type="transmembrane region" description="Helical" evidence="1">
    <location>
        <begin position="90"/>
        <end position="109"/>
    </location>
</feature>
<dbReference type="InterPro" id="IPR011701">
    <property type="entry name" value="MFS"/>
</dbReference>
<evidence type="ECO:0000259" key="2">
    <source>
        <dbReference type="PROSITE" id="PS50850"/>
    </source>
</evidence>
<feature type="domain" description="Major facilitator superfamily (MFS) profile" evidence="2">
    <location>
        <begin position="23"/>
        <end position="419"/>
    </location>
</feature>
<dbReference type="SUPFAM" id="SSF103473">
    <property type="entry name" value="MFS general substrate transporter"/>
    <property type="match status" value="1"/>
</dbReference>
<name>A0A381WYV0_9ZZZZ</name>
<sequence length="443" mass="47903">MIKEKNSSAGNKNSIFYWHYAWAIVAIIAGMQIVGTSIRMAFGVFIDPLEQQFQWSQGGIGFTYALCSIVSALVSPWAGNIGDRFGAKRAMILGTSLFLVGMILTAYITELWHFWITYGLVLGVAQAIFLVPLIPAAMIWFRRHLGLAMGLVMASWGLGPALATPLIAYMLDVLGWKSSFLVLGIASFALMLVLIAMFRNRPGDISVLAYGTEPDDPPLSDRLPPLELLEEFKGHMRRTGAYWNMSSIHFLGCVGHAVILIWIIPMATQGGLTLVGASLIITVMSVVSIVTRLTTPLLCERFGVRRIMTGFYVLQGAPVLLLFAPEIPGVFYIFAVAFGVGYGGETGGFPILNRKYFGHAPMGGAHGFQMLGAGIGMALGGWIGGPIFDLLGSYDWALMVSIVASIGGAVSIVLLENPTGLLIPDWQKAEQEFEKEALTGAVE</sequence>
<feature type="transmembrane region" description="Helical" evidence="1">
    <location>
        <begin position="20"/>
        <end position="46"/>
    </location>
</feature>
<feature type="transmembrane region" description="Helical" evidence="1">
    <location>
        <begin position="115"/>
        <end position="140"/>
    </location>
</feature>
<keyword evidence="1" id="KW-0472">Membrane</keyword>
<feature type="transmembrane region" description="Helical" evidence="1">
    <location>
        <begin position="303"/>
        <end position="324"/>
    </location>
</feature>
<dbReference type="Gene3D" id="1.20.1250.20">
    <property type="entry name" value="MFS general substrate transporter like domains"/>
    <property type="match status" value="2"/>
</dbReference>
<dbReference type="PANTHER" id="PTHR11360:SF284">
    <property type="entry name" value="EG:103B4.3 PROTEIN-RELATED"/>
    <property type="match status" value="1"/>
</dbReference>
<feature type="transmembrane region" description="Helical" evidence="1">
    <location>
        <begin position="364"/>
        <end position="384"/>
    </location>
</feature>
<feature type="transmembrane region" description="Helical" evidence="1">
    <location>
        <begin position="396"/>
        <end position="415"/>
    </location>
</feature>
<feature type="transmembrane region" description="Helical" evidence="1">
    <location>
        <begin position="147"/>
        <end position="168"/>
    </location>
</feature>
<dbReference type="PANTHER" id="PTHR11360">
    <property type="entry name" value="MONOCARBOXYLATE TRANSPORTER"/>
    <property type="match status" value="1"/>
</dbReference>
<accession>A0A381WYV0</accession>
<dbReference type="GO" id="GO:0022857">
    <property type="term" value="F:transmembrane transporter activity"/>
    <property type="evidence" value="ECO:0007669"/>
    <property type="project" value="InterPro"/>
</dbReference>
<proteinExistence type="predicted"/>
<dbReference type="InterPro" id="IPR020846">
    <property type="entry name" value="MFS_dom"/>
</dbReference>
<gene>
    <name evidence="3" type="ORF">METZ01_LOCUS110508</name>
</gene>
<dbReference type="PROSITE" id="PS50850">
    <property type="entry name" value="MFS"/>
    <property type="match status" value="1"/>
</dbReference>
<dbReference type="AlphaFoldDB" id="A0A381WYV0"/>
<reference evidence="3" key="1">
    <citation type="submission" date="2018-05" db="EMBL/GenBank/DDBJ databases">
        <authorList>
            <person name="Lanie J.A."/>
            <person name="Ng W.-L."/>
            <person name="Kazmierczak K.M."/>
            <person name="Andrzejewski T.M."/>
            <person name="Davidsen T.M."/>
            <person name="Wayne K.J."/>
            <person name="Tettelin H."/>
            <person name="Glass J.I."/>
            <person name="Rusch D."/>
            <person name="Podicherti R."/>
            <person name="Tsui H.-C.T."/>
            <person name="Winkler M.E."/>
        </authorList>
    </citation>
    <scope>NUCLEOTIDE SEQUENCE</scope>
</reference>
<keyword evidence="1" id="KW-1133">Transmembrane helix</keyword>
<dbReference type="InterPro" id="IPR036259">
    <property type="entry name" value="MFS_trans_sf"/>
</dbReference>
<dbReference type="CDD" id="cd17355">
    <property type="entry name" value="MFS_YcxA_like"/>
    <property type="match status" value="1"/>
</dbReference>
<feature type="transmembrane region" description="Helical" evidence="1">
    <location>
        <begin position="241"/>
        <end position="264"/>
    </location>
</feature>
<keyword evidence="1" id="KW-0812">Transmembrane</keyword>
<evidence type="ECO:0000313" key="3">
    <source>
        <dbReference type="EMBL" id="SVA57654.1"/>
    </source>
</evidence>
<feature type="transmembrane region" description="Helical" evidence="1">
    <location>
        <begin position="180"/>
        <end position="198"/>
    </location>
</feature>
<organism evidence="3">
    <name type="scientific">marine metagenome</name>
    <dbReference type="NCBI Taxonomy" id="408172"/>
    <lineage>
        <taxon>unclassified sequences</taxon>
        <taxon>metagenomes</taxon>
        <taxon>ecological metagenomes</taxon>
    </lineage>
</organism>
<feature type="transmembrane region" description="Helical" evidence="1">
    <location>
        <begin position="270"/>
        <end position="291"/>
    </location>
</feature>
<protein>
    <recommendedName>
        <fullName evidence="2">Major facilitator superfamily (MFS) profile domain-containing protein</fullName>
    </recommendedName>
</protein>
<dbReference type="InterPro" id="IPR050327">
    <property type="entry name" value="Proton-linked_MCT"/>
</dbReference>
<evidence type="ECO:0000256" key="1">
    <source>
        <dbReference type="SAM" id="Phobius"/>
    </source>
</evidence>
<feature type="transmembrane region" description="Helical" evidence="1">
    <location>
        <begin position="58"/>
        <end position="78"/>
    </location>
</feature>
<dbReference type="EMBL" id="UINC01013323">
    <property type="protein sequence ID" value="SVA57654.1"/>
    <property type="molecule type" value="Genomic_DNA"/>
</dbReference>
<feature type="transmembrane region" description="Helical" evidence="1">
    <location>
        <begin position="330"/>
        <end position="352"/>
    </location>
</feature>